<evidence type="ECO:0000256" key="3">
    <source>
        <dbReference type="ARBA" id="ARBA00023235"/>
    </source>
</evidence>
<dbReference type="InterPro" id="IPR014718">
    <property type="entry name" value="GH-type_carb-bd"/>
</dbReference>
<evidence type="ECO:0000256" key="1">
    <source>
        <dbReference type="ARBA" id="ARBA00001096"/>
    </source>
</evidence>
<accession>A0ABT1U5X6</accession>
<dbReference type="PIRSF" id="PIRSF016020">
    <property type="entry name" value="PHexose_mutarotase"/>
    <property type="match status" value="1"/>
</dbReference>
<dbReference type="PANTHER" id="PTHR11122:SF13">
    <property type="entry name" value="GLUCOSE-6-PHOSPHATE 1-EPIMERASE"/>
    <property type="match status" value="1"/>
</dbReference>
<evidence type="ECO:0000256" key="4">
    <source>
        <dbReference type="PIRNR" id="PIRNR016020"/>
    </source>
</evidence>
<dbReference type="SUPFAM" id="SSF74650">
    <property type="entry name" value="Galactose mutarotase-like"/>
    <property type="match status" value="1"/>
</dbReference>
<comment type="similarity">
    <text evidence="2 4">Belongs to the glucose-6-phosphate 1-epimerase family.</text>
</comment>
<dbReference type="EMBL" id="JANIBK010000061">
    <property type="protein sequence ID" value="MCQ8129207.1"/>
    <property type="molecule type" value="Genomic_DNA"/>
</dbReference>
<dbReference type="InterPro" id="IPR025532">
    <property type="entry name" value="G6P_1-epimerase"/>
</dbReference>
<sequence>MDFQQLNSDFGIAKQLEIIPGQGGMPMIKIGNASARALISLYGGQVLSFRPVAQTEDVLFLSSQSAYAEGKAIRGGIPVCWPWFGPDPKGLQRPNHGFVRNHFWQLAKTEAVGDTETKVSLRFTESFKRENTWRQPFMLLLDISIGPSLQLQLTTYNTGDQPFSITQAFHSYFRVGDIKRVKILGLEDCDYFDKLEQGTQKIQKGVVSVTQEVDRVYVEAYKNLVIADPVLQRRIHINSPNTSTAVVWNPWSKTSKKMPDLAATDYRRFICVEAGNVAFDLIKVQPGSRFSLQANYSLLPD</sequence>
<organism evidence="5 6">
    <name type="scientific">Methylomonas rivi</name>
    <dbReference type="NCBI Taxonomy" id="2952226"/>
    <lineage>
        <taxon>Bacteria</taxon>
        <taxon>Pseudomonadati</taxon>
        <taxon>Pseudomonadota</taxon>
        <taxon>Gammaproteobacteria</taxon>
        <taxon>Methylococcales</taxon>
        <taxon>Methylococcaceae</taxon>
        <taxon>Methylomonas</taxon>
    </lineage>
</organism>
<dbReference type="Pfam" id="PF01263">
    <property type="entry name" value="Aldose_epim"/>
    <property type="match status" value="1"/>
</dbReference>
<evidence type="ECO:0000313" key="5">
    <source>
        <dbReference type="EMBL" id="MCQ8129207.1"/>
    </source>
</evidence>
<dbReference type="Gene3D" id="2.70.98.10">
    <property type="match status" value="1"/>
</dbReference>
<name>A0ABT1U5X6_9GAMM</name>
<dbReference type="InterPro" id="IPR008183">
    <property type="entry name" value="Aldose_1/G6P_1-epimerase"/>
</dbReference>
<evidence type="ECO:0000313" key="6">
    <source>
        <dbReference type="Proteomes" id="UP001524586"/>
    </source>
</evidence>
<proteinExistence type="inferred from homology"/>
<keyword evidence="3 4" id="KW-0413">Isomerase</keyword>
<dbReference type="RefSeq" id="WP_256615633.1">
    <property type="nucleotide sequence ID" value="NZ_JANIBK010000061.1"/>
</dbReference>
<dbReference type="Proteomes" id="UP001524586">
    <property type="component" value="Unassembled WGS sequence"/>
</dbReference>
<evidence type="ECO:0000256" key="2">
    <source>
        <dbReference type="ARBA" id="ARBA00005866"/>
    </source>
</evidence>
<reference evidence="5 6" key="1">
    <citation type="submission" date="2022-07" db="EMBL/GenBank/DDBJ databases">
        <title>Methylomonas rivi sp. nov., Methylomonas rosea sp. nov., Methylomonas aureus sp. nov. and Methylomonas subterranea sp. nov., four novel methanotrophs isolated from a freshwater creek and the deep terrestrial subsurface.</title>
        <authorList>
            <person name="Abin C."/>
            <person name="Sankaranarayanan K."/>
            <person name="Garner C."/>
            <person name="Sindelar R."/>
            <person name="Kotary K."/>
            <person name="Garner R."/>
            <person name="Barclay S."/>
            <person name="Lawson P."/>
            <person name="Krumholz L."/>
        </authorList>
    </citation>
    <scope>NUCLEOTIDE SEQUENCE [LARGE SCALE GENOMIC DNA]</scope>
    <source>
        <strain evidence="5 6">WSC-6</strain>
    </source>
</reference>
<comment type="caution">
    <text evidence="5">The sequence shown here is derived from an EMBL/GenBank/DDBJ whole genome shotgun (WGS) entry which is preliminary data.</text>
</comment>
<protein>
    <recommendedName>
        <fullName evidence="4">Putative glucose-6-phosphate 1-epimerase</fullName>
        <ecNumber evidence="4">5.1.3.15</ecNumber>
    </recommendedName>
</protein>
<gene>
    <name evidence="5" type="ORF">NP596_12160</name>
</gene>
<dbReference type="InterPro" id="IPR011013">
    <property type="entry name" value="Gal_mutarotase_sf_dom"/>
</dbReference>
<keyword evidence="6" id="KW-1185">Reference proteome</keyword>
<dbReference type="PANTHER" id="PTHR11122">
    <property type="entry name" value="APOSPORY-ASSOCIATED PROTEIN C-RELATED"/>
    <property type="match status" value="1"/>
</dbReference>
<dbReference type="EC" id="5.1.3.15" evidence="4"/>
<comment type="catalytic activity">
    <reaction evidence="1">
        <text>alpha-D-glucose 6-phosphate = beta-D-glucose 6-phosphate</text>
        <dbReference type="Rhea" id="RHEA:16249"/>
        <dbReference type="ChEBI" id="CHEBI:58225"/>
        <dbReference type="ChEBI" id="CHEBI:58247"/>
        <dbReference type="EC" id="5.1.3.15"/>
    </reaction>
</comment>
<dbReference type="CDD" id="cd09020">
    <property type="entry name" value="D-hex-6-P-epi_like"/>
    <property type="match status" value="1"/>
</dbReference>